<evidence type="ECO:0000259" key="3">
    <source>
        <dbReference type="Pfam" id="PF17479"/>
    </source>
</evidence>
<organism evidence="4 5">
    <name type="scientific">Candidatus Collierbacteria bacterium RIFOXYB1_FULL_49_13</name>
    <dbReference type="NCBI Taxonomy" id="1817728"/>
    <lineage>
        <taxon>Bacteria</taxon>
        <taxon>Candidatus Collieribacteriota</taxon>
    </lineage>
</organism>
<reference evidence="4 5" key="1">
    <citation type="journal article" date="2016" name="Nat. Commun.">
        <title>Thousands of microbial genomes shed light on interconnected biogeochemical processes in an aquifer system.</title>
        <authorList>
            <person name="Anantharaman K."/>
            <person name="Brown C.T."/>
            <person name="Hug L.A."/>
            <person name="Sharon I."/>
            <person name="Castelle C.J."/>
            <person name="Probst A.J."/>
            <person name="Thomas B.C."/>
            <person name="Singh A."/>
            <person name="Wilkins M.J."/>
            <person name="Karaoz U."/>
            <person name="Brodie E.L."/>
            <person name="Williams K.H."/>
            <person name="Hubbard S.S."/>
            <person name="Banfield J.F."/>
        </authorList>
    </citation>
    <scope>NUCLEOTIDE SEQUENCE [LARGE SCALE GENOMIC DNA]</scope>
</reference>
<protein>
    <recommendedName>
        <fullName evidence="6">DUF3048 domain-containing protein</fullName>
    </recommendedName>
</protein>
<dbReference type="AlphaFoldDB" id="A0A1F5FHN2"/>
<dbReference type="Pfam" id="PF17479">
    <property type="entry name" value="DUF3048_C"/>
    <property type="match status" value="1"/>
</dbReference>
<dbReference type="Pfam" id="PF11258">
    <property type="entry name" value="DUF3048"/>
    <property type="match status" value="1"/>
</dbReference>
<comment type="caution">
    <text evidence="4">The sequence shown here is derived from an EMBL/GenBank/DDBJ whole genome shotgun (WGS) entry which is preliminary data.</text>
</comment>
<feature type="transmembrane region" description="Helical" evidence="1">
    <location>
        <begin position="7"/>
        <end position="26"/>
    </location>
</feature>
<feature type="domain" description="DUF3048" evidence="3">
    <location>
        <begin position="281"/>
        <end position="386"/>
    </location>
</feature>
<dbReference type="SUPFAM" id="SSF159774">
    <property type="entry name" value="YerB-like"/>
    <property type="match status" value="1"/>
</dbReference>
<evidence type="ECO:0008006" key="6">
    <source>
        <dbReference type="Google" id="ProtNLM"/>
    </source>
</evidence>
<dbReference type="InterPro" id="IPR023158">
    <property type="entry name" value="YerB-like_sf"/>
</dbReference>
<keyword evidence="1" id="KW-0812">Transmembrane</keyword>
<keyword evidence="1" id="KW-0472">Membrane</keyword>
<proteinExistence type="predicted"/>
<evidence type="ECO:0000313" key="5">
    <source>
        <dbReference type="Proteomes" id="UP000176682"/>
    </source>
</evidence>
<dbReference type="InterPro" id="IPR021416">
    <property type="entry name" value="DUF3048_N"/>
</dbReference>
<dbReference type="EMBL" id="MFAM01000026">
    <property type="protein sequence ID" value="OGD79092.1"/>
    <property type="molecule type" value="Genomic_DNA"/>
</dbReference>
<evidence type="ECO:0000313" key="4">
    <source>
        <dbReference type="EMBL" id="OGD79092.1"/>
    </source>
</evidence>
<accession>A0A1F5FHN2</accession>
<dbReference type="Gene3D" id="3.50.90.10">
    <property type="entry name" value="YerB-like"/>
    <property type="match status" value="1"/>
</dbReference>
<name>A0A1F5FHN2_9BACT</name>
<sequence length="398" mass="44250">MPAKYKYIGALLVIYLATTAGSFYAFKNLVGTSGPAGLTSPITTGTGETPRANTLLTIDPSEPKSEVCPINGAYYTKIEKAVWETRRPLVVMIENHHESRPQLGLSSADVVYEAIAEGGITRFMAVFYCGAQADSLTIGPVRSARTYFLDWASEYSKYPIYVHVGGANTPNKANALGQIEDYGWAGSNDMNQFGLSVKECKRDDSVLKKTLNLDYVPVEHTMHCNTEALWKLAEKRKFTATDPKGDLWTKTFTSWKFADGAAAATPQAKSVTLDFWADFTQYTVRWDYDSTTNKYTRSNGGTQHIDYNTGKPLQASVVILQYIKETGPIDEEKHMLYGTTGTGKATIFQDGKQIEAKWSKAKRLDRTVFTDLKGKEIQFSRGKIWIEELPSTAEPKIE</sequence>
<evidence type="ECO:0000259" key="2">
    <source>
        <dbReference type="Pfam" id="PF11258"/>
    </source>
</evidence>
<feature type="domain" description="DUF3048" evidence="2">
    <location>
        <begin position="84"/>
        <end position="170"/>
    </location>
</feature>
<dbReference type="InterPro" id="IPR035328">
    <property type="entry name" value="DUF3048_C"/>
</dbReference>
<evidence type="ECO:0000256" key="1">
    <source>
        <dbReference type="SAM" id="Phobius"/>
    </source>
</evidence>
<gene>
    <name evidence="4" type="ORF">A2368_00805</name>
</gene>
<dbReference type="Proteomes" id="UP000176682">
    <property type="component" value="Unassembled WGS sequence"/>
</dbReference>
<keyword evidence="1" id="KW-1133">Transmembrane helix</keyword>